<evidence type="ECO:0000313" key="1">
    <source>
        <dbReference type="EMBL" id="MCJ8747651.1"/>
    </source>
</evidence>
<proteinExistence type="predicted"/>
<feature type="non-terminal residue" evidence="1">
    <location>
        <position position="169"/>
    </location>
</feature>
<comment type="caution">
    <text evidence="1">The sequence shown here is derived from an EMBL/GenBank/DDBJ whole genome shotgun (WGS) entry which is preliminary data.</text>
</comment>
<name>A0ACC5ZHY4_9TELE</name>
<organism evidence="1 2">
    <name type="scientific">Pangasius djambal</name>
    <dbReference type="NCBI Taxonomy" id="1691987"/>
    <lineage>
        <taxon>Eukaryota</taxon>
        <taxon>Metazoa</taxon>
        <taxon>Chordata</taxon>
        <taxon>Craniata</taxon>
        <taxon>Vertebrata</taxon>
        <taxon>Euteleostomi</taxon>
        <taxon>Actinopterygii</taxon>
        <taxon>Neopterygii</taxon>
        <taxon>Teleostei</taxon>
        <taxon>Ostariophysi</taxon>
        <taxon>Siluriformes</taxon>
        <taxon>Pangasiidae</taxon>
        <taxon>Pangasius</taxon>
    </lineage>
</organism>
<protein>
    <submittedName>
        <fullName evidence="1">Uncharacterized protein</fullName>
    </submittedName>
</protein>
<keyword evidence="2" id="KW-1185">Reference proteome</keyword>
<sequence>LLGTAFHVAHQDGCTRGVTAPLQEDVQPPHHLQQVVILQPVDPARRHHRHQQLRPLRDVPLHSSAPHHVPPVRERLLPVHVAPPQGLLTPLLQEPGLQEVVGVETAMAAQGQEHAERQHTQSQRPRHVTRPAQTLQHHASPSTHHFCHCSSDVIPRLLCVTSWKHGRAQ</sequence>
<accession>A0ACC5ZHY4</accession>
<evidence type="ECO:0000313" key="2">
    <source>
        <dbReference type="Proteomes" id="UP000830395"/>
    </source>
</evidence>
<dbReference type="EMBL" id="CM040999">
    <property type="protein sequence ID" value="MCJ8747651.1"/>
    <property type="molecule type" value="Genomic_DNA"/>
</dbReference>
<dbReference type="Proteomes" id="UP000830395">
    <property type="component" value="Chromosome 25"/>
</dbReference>
<gene>
    <name evidence="1" type="ORF">PDJAM_G00155800</name>
</gene>
<feature type="non-terminal residue" evidence="1">
    <location>
        <position position="1"/>
    </location>
</feature>
<reference evidence="1" key="1">
    <citation type="submission" date="2020-02" db="EMBL/GenBank/DDBJ databases">
        <title>Genome sequencing of the panga catfish, Pangasius djambal.</title>
        <authorList>
            <person name="Wen M."/>
            <person name="Zahm M."/>
            <person name="Roques C."/>
            <person name="Cabau C."/>
            <person name="Klopp C."/>
            <person name="Donnadieu C."/>
            <person name="Jouanno E."/>
            <person name="Avarre J.-C."/>
            <person name="Campet M."/>
            <person name="Ha T."/>
            <person name="Dugue R."/>
            <person name="Lampietro C."/>
            <person name="Louis A."/>
            <person name="Herpin A."/>
            <person name="Echchiki A."/>
            <person name="Berthelot C."/>
            <person name="Parey E."/>
            <person name="Roest-Crollius H."/>
            <person name="Braasch I."/>
            <person name="Postlethwait J.H."/>
            <person name="Bobe J."/>
            <person name="Montfort J."/>
            <person name="Bouchez O."/>
            <person name="Begum T."/>
            <person name="Schartl M."/>
            <person name="Gustiano R."/>
            <person name="Guiguen Y."/>
        </authorList>
    </citation>
    <scope>NUCLEOTIDE SEQUENCE</scope>
    <source>
        <strain evidence="1">Pdj_M5554</strain>
    </source>
</reference>